<dbReference type="InterPro" id="IPR013691">
    <property type="entry name" value="MeTrfase_14"/>
</dbReference>
<evidence type="ECO:0000313" key="3">
    <source>
        <dbReference type="Proteomes" id="UP000254925"/>
    </source>
</evidence>
<dbReference type="EMBL" id="QQBB01000011">
    <property type="protein sequence ID" value="RDI54837.1"/>
    <property type="molecule type" value="Genomic_DNA"/>
</dbReference>
<organism evidence="2 3">
    <name type="scientific">Microvirga subterranea</name>
    <dbReference type="NCBI Taxonomy" id="186651"/>
    <lineage>
        <taxon>Bacteria</taxon>
        <taxon>Pseudomonadati</taxon>
        <taxon>Pseudomonadota</taxon>
        <taxon>Alphaproteobacteria</taxon>
        <taxon>Hyphomicrobiales</taxon>
        <taxon>Methylobacteriaceae</taxon>
        <taxon>Microvirga</taxon>
    </lineage>
</organism>
<dbReference type="Gene3D" id="3.40.50.720">
    <property type="entry name" value="NAD(P)-binding Rossmann-like Domain"/>
    <property type="match status" value="1"/>
</dbReference>
<feature type="domain" description="C-methyltransferase" evidence="1">
    <location>
        <begin position="254"/>
        <end position="373"/>
    </location>
</feature>
<evidence type="ECO:0000313" key="2">
    <source>
        <dbReference type="EMBL" id="RDI54837.1"/>
    </source>
</evidence>
<reference evidence="2 3" key="1">
    <citation type="submission" date="2018-07" db="EMBL/GenBank/DDBJ databases">
        <title>Genomic Encyclopedia of Type Strains, Phase IV (KMG-IV): sequencing the most valuable type-strain genomes for metagenomic binning, comparative biology and taxonomic classification.</title>
        <authorList>
            <person name="Goeker M."/>
        </authorList>
    </citation>
    <scope>NUCLEOTIDE SEQUENCE [LARGE SCALE GENOMIC DNA]</scope>
    <source>
        <strain evidence="2 3">DSM 14364</strain>
    </source>
</reference>
<dbReference type="InterPro" id="IPR029063">
    <property type="entry name" value="SAM-dependent_MTases_sf"/>
</dbReference>
<name>A0A370HDY5_9HYPH</name>
<evidence type="ECO:0000259" key="1">
    <source>
        <dbReference type="Pfam" id="PF08484"/>
    </source>
</evidence>
<keyword evidence="2" id="KW-0489">Methyltransferase</keyword>
<keyword evidence="2" id="KW-0808">Transferase</keyword>
<dbReference type="Pfam" id="PF08484">
    <property type="entry name" value="Methyltransf_14"/>
    <property type="match status" value="1"/>
</dbReference>
<gene>
    <name evidence="2" type="ORF">DES45_11113</name>
</gene>
<keyword evidence="3" id="KW-1185">Reference proteome</keyword>
<dbReference type="Gene3D" id="3.40.50.150">
    <property type="entry name" value="Vaccinia Virus protein VP39"/>
    <property type="match status" value="1"/>
</dbReference>
<proteinExistence type="predicted"/>
<sequence>MLCPICSTPAPRALLQREKTPVLQNAVHHTPAEARAAATGELSIRHCDQCGFVWNSAFNPDRIRYSEGYDNSQTHSEAFLAHLRSRACRIIEALPANEAAHIVEIGCGQGDFIQRLMTLAPTGRSIHATGFDPAYRGIQEDGSDRIRIFPEYFTSDSASRLDESPSVLVSRHTIEHVPDPVGFLKAIRKTLPERSNVKLFLETPDNSWILRHDAFQDFFYEHCSLFDFGSMSIALRKAGFAPNKIETCFEGQYLWVEAEAAPDEDGESQPFGERLAQFRDKWYAIIEHARGKGRVALWGAGAKGATFALMMDPSGELIDAVVDSNPGKQGGFIAVSAHPIIAPEDVPSRDVRTLILMNPNYEKEVRERLSQVCWDPEVVVLR</sequence>
<dbReference type="RefSeq" id="WP_114772304.1">
    <property type="nucleotide sequence ID" value="NZ_QQBB01000011.1"/>
</dbReference>
<dbReference type="GO" id="GO:0008168">
    <property type="term" value="F:methyltransferase activity"/>
    <property type="evidence" value="ECO:0007669"/>
    <property type="project" value="UniProtKB-KW"/>
</dbReference>
<accession>A0A370HDY5</accession>
<dbReference type="Proteomes" id="UP000254925">
    <property type="component" value="Unassembled WGS sequence"/>
</dbReference>
<comment type="caution">
    <text evidence="2">The sequence shown here is derived from an EMBL/GenBank/DDBJ whole genome shotgun (WGS) entry which is preliminary data.</text>
</comment>
<dbReference type="GO" id="GO:0032259">
    <property type="term" value="P:methylation"/>
    <property type="evidence" value="ECO:0007669"/>
    <property type="project" value="UniProtKB-KW"/>
</dbReference>
<dbReference type="OrthoDB" id="210346at2"/>
<protein>
    <submittedName>
        <fullName evidence="2">C-methyltransferase-like protein</fullName>
    </submittedName>
</protein>
<dbReference type="SUPFAM" id="SSF53335">
    <property type="entry name" value="S-adenosyl-L-methionine-dependent methyltransferases"/>
    <property type="match status" value="1"/>
</dbReference>
<dbReference type="AlphaFoldDB" id="A0A370HDY5"/>
<dbReference type="Pfam" id="PF13489">
    <property type="entry name" value="Methyltransf_23"/>
    <property type="match status" value="1"/>
</dbReference>